<comment type="caution">
    <text evidence="16">The sequence shown here is derived from an EMBL/GenBank/DDBJ whole genome shotgun (WGS) entry which is preliminary data.</text>
</comment>
<dbReference type="PRINTS" id="PR00344">
    <property type="entry name" value="BCTRLSENSOR"/>
</dbReference>
<dbReference type="SUPFAM" id="SSF47384">
    <property type="entry name" value="Homodimeric domain of signal transducing histidine kinase"/>
    <property type="match status" value="1"/>
</dbReference>
<keyword evidence="11 14" id="KW-1133">Transmembrane helix</keyword>
<evidence type="ECO:0000256" key="10">
    <source>
        <dbReference type="ARBA" id="ARBA00022840"/>
    </source>
</evidence>
<dbReference type="Proteomes" id="UP001597214">
    <property type="component" value="Unassembled WGS sequence"/>
</dbReference>
<dbReference type="CDD" id="cd12912">
    <property type="entry name" value="PDC2_MCP_like"/>
    <property type="match status" value="1"/>
</dbReference>
<evidence type="ECO:0000256" key="12">
    <source>
        <dbReference type="ARBA" id="ARBA00023012"/>
    </source>
</evidence>
<dbReference type="RefSeq" id="WP_377928645.1">
    <property type="nucleotide sequence ID" value="NZ_JBHUEM010000020.1"/>
</dbReference>
<dbReference type="GO" id="GO:0005524">
    <property type="term" value="F:ATP binding"/>
    <property type="evidence" value="ECO:0007669"/>
    <property type="project" value="UniProtKB-KW"/>
</dbReference>
<dbReference type="CDD" id="cd00082">
    <property type="entry name" value="HisKA"/>
    <property type="match status" value="1"/>
</dbReference>
<dbReference type="SMART" id="SM00388">
    <property type="entry name" value="HisKA"/>
    <property type="match status" value="1"/>
</dbReference>
<keyword evidence="17" id="KW-1185">Reference proteome</keyword>
<evidence type="ECO:0000313" key="17">
    <source>
        <dbReference type="Proteomes" id="UP001597214"/>
    </source>
</evidence>
<dbReference type="InterPro" id="IPR036097">
    <property type="entry name" value="HisK_dim/P_sf"/>
</dbReference>
<keyword evidence="4" id="KW-1003">Cell membrane</keyword>
<dbReference type="InterPro" id="IPR036890">
    <property type="entry name" value="HATPase_C_sf"/>
</dbReference>
<dbReference type="EMBL" id="JBHUEM010000020">
    <property type="protein sequence ID" value="MFD1737436.1"/>
    <property type="molecule type" value="Genomic_DNA"/>
</dbReference>
<dbReference type="InterPro" id="IPR004358">
    <property type="entry name" value="Sig_transdc_His_kin-like_C"/>
</dbReference>
<feature type="domain" description="Histidine kinase" evidence="15">
    <location>
        <begin position="476"/>
        <end position="682"/>
    </location>
</feature>
<dbReference type="InterPro" id="IPR000014">
    <property type="entry name" value="PAS"/>
</dbReference>
<reference evidence="17" key="1">
    <citation type="journal article" date="2019" name="Int. J. Syst. Evol. Microbiol.">
        <title>The Global Catalogue of Microorganisms (GCM) 10K type strain sequencing project: providing services to taxonomists for standard genome sequencing and annotation.</title>
        <authorList>
            <consortium name="The Broad Institute Genomics Platform"/>
            <consortium name="The Broad Institute Genome Sequencing Center for Infectious Disease"/>
            <person name="Wu L."/>
            <person name="Ma J."/>
        </authorList>
    </citation>
    <scope>NUCLEOTIDE SEQUENCE [LARGE SCALE GENOMIC DNA]</scope>
    <source>
        <strain evidence="17">CCUG 49339</strain>
    </source>
</reference>
<evidence type="ECO:0000256" key="7">
    <source>
        <dbReference type="ARBA" id="ARBA00022692"/>
    </source>
</evidence>
<keyword evidence="8" id="KW-0547">Nucleotide-binding</keyword>
<dbReference type="Gene3D" id="3.30.450.20">
    <property type="entry name" value="PAS domain"/>
    <property type="match status" value="2"/>
</dbReference>
<dbReference type="InterPro" id="IPR003661">
    <property type="entry name" value="HisK_dim/P_dom"/>
</dbReference>
<keyword evidence="5" id="KW-0597">Phosphoprotein</keyword>
<dbReference type="InterPro" id="IPR003594">
    <property type="entry name" value="HATPase_dom"/>
</dbReference>
<dbReference type="SMART" id="SM00387">
    <property type="entry name" value="HATPase_c"/>
    <property type="match status" value="1"/>
</dbReference>
<dbReference type="PROSITE" id="PS50109">
    <property type="entry name" value="HIS_KIN"/>
    <property type="match status" value="1"/>
</dbReference>
<evidence type="ECO:0000256" key="13">
    <source>
        <dbReference type="ARBA" id="ARBA00023136"/>
    </source>
</evidence>
<keyword evidence="9" id="KW-0418">Kinase</keyword>
<keyword evidence="13 14" id="KW-0472">Membrane</keyword>
<dbReference type="SUPFAM" id="SSF55874">
    <property type="entry name" value="ATPase domain of HSP90 chaperone/DNA topoisomerase II/histidine kinase"/>
    <property type="match status" value="1"/>
</dbReference>
<feature type="transmembrane region" description="Helical" evidence="14">
    <location>
        <begin position="307"/>
        <end position="326"/>
    </location>
</feature>
<comment type="catalytic activity">
    <reaction evidence="1">
        <text>ATP + protein L-histidine = ADP + protein N-phospho-L-histidine.</text>
        <dbReference type="EC" id="2.7.13.3"/>
    </reaction>
</comment>
<keyword evidence="7 14" id="KW-0812">Transmembrane</keyword>
<evidence type="ECO:0000256" key="8">
    <source>
        <dbReference type="ARBA" id="ARBA00022741"/>
    </source>
</evidence>
<keyword evidence="6" id="KW-0808">Transferase</keyword>
<evidence type="ECO:0000256" key="11">
    <source>
        <dbReference type="ARBA" id="ARBA00022989"/>
    </source>
</evidence>
<keyword evidence="12" id="KW-0902">Two-component regulatory system</keyword>
<dbReference type="Gene3D" id="3.30.565.10">
    <property type="entry name" value="Histidine kinase-like ATPase, C-terminal domain"/>
    <property type="match status" value="1"/>
</dbReference>
<feature type="transmembrane region" description="Helical" evidence="14">
    <location>
        <begin position="12"/>
        <end position="34"/>
    </location>
</feature>
<organism evidence="16 17">
    <name type="scientific">Bacillus salitolerans</name>
    <dbReference type="NCBI Taxonomy" id="1437434"/>
    <lineage>
        <taxon>Bacteria</taxon>
        <taxon>Bacillati</taxon>
        <taxon>Bacillota</taxon>
        <taxon>Bacilli</taxon>
        <taxon>Bacillales</taxon>
        <taxon>Bacillaceae</taxon>
        <taxon>Bacillus</taxon>
    </lineage>
</organism>
<dbReference type="InterPro" id="IPR033479">
    <property type="entry name" value="dCache_1"/>
</dbReference>
<dbReference type="PANTHER" id="PTHR43065">
    <property type="entry name" value="SENSOR HISTIDINE KINASE"/>
    <property type="match status" value="1"/>
</dbReference>
<proteinExistence type="predicted"/>
<evidence type="ECO:0000256" key="4">
    <source>
        <dbReference type="ARBA" id="ARBA00022475"/>
    </source>
</evidence>
<dbReference type="InterPro" id="IPR005467">
    <property type="entry name" value="His_kinase_dom"/>
</dbReference>
<evidence type="ECO:0000256" key="14">
    <source>
        <dbReference type="SAM" id="Phobius"/>
    </source>
</evidence>
<dbReference type="PANTHER" id="PTHR43065:SF34">
    <property type="entry name" value="SPORULATION KINASE A"/>
    <property type="match status" value="1"/>
</dbReference>
<gene>
    <name evidence="16" type="ORF">ACFSCX_12810</name>
</gene>
<evidence type="ECO:0000256" key="5">
    <source>
        <dbReference type="ARBA" id="ARBA00022553"/>
    </source>
</evidence>
<sequence length="685" mass="78430">MKKLFDIHNKVFIAFIFIAVFPIICSSAITNYFVTKETYEVFEESTTKEIIQVEQAIHLYFETIKENSSFLSNTDVVRKAKNLTTYMNTEQPYLSTNMSPSKAGGIEEEIYALYKEFGETHENIAYIYMGTTDGGYVQWPEGQTLSYYDPRLRPWYDIAINQPDEVLRTKAYYNQIDDTHIVSTVKTIKDNDNNIIGVQGIDVSLKNLTALIEGINIGRSGYLLLVQEDGTILSHPKFPQYNAKHIIELGFNNIKTTDDLFQGMTEAKKNGVTYLLNVYTSPKLGWKFVALIEQEELTERAASINQIMFYAAIVFIFLAIFIAYLFTSRFTRPAENNIKTNQERLERSERLYKGLIEELPEAIVIKNDRKIVYVNEEAVKLLDFEIKEDLIGREHDYITFETIHNKDNKNEILLTNSKLITHKNRILEVETKTMLTMFNGEECSITMIRDLTDRKSSQELLLKSEKLSIAGQLAAGIAHEIRNPLTSLKGFLQLIKSSKVENLDQYLTIMENELDRIDEISSELIVLAKPHSNTFKTVNLLVLLDEIILLLQTQAVLHNVEIHKKYSKEAFFVHCNENQMKQVFVNLVKNAIESINDSGRIDIQVHSYTKEMVEIVISDDGPGMKEEQLERMGEPFYTTKEKGTGLGLMVSYKIIEEHKGKISATSELGLGTRFTIILPEYTGVD</sequence>
<evidence type="ECO:0000256" key="9">
    <source>
        <dbReference type="ARBA" id="ARBA00022777"/>
    </source>
</evidence>
<dbReference type="Pfam" id="PF02743">
    <property type="entry name" value="dCache_1"/>
    <property type="match status" value="1"/>
</dbReference>
<name>A0ABW4LRE7_9BACI</name>
<evidence type="ECO:0000256" key="3">
    <source>
        <dbReference type="ARBA" id="ARBA00012438"/>
    </source>
</evidence>
<dbReference type="EC" id="2.7.13.3" evidence="3"/>
<protein>
    <recommendedName>
        <fullName evidence="3">histidine kinase</fullName>
        <ecNumber evidence="3">2.7.13.3</ecNumber>
    </recommendedName>
</protein>
<evidence type="ECO:0000256" key="6">
    <source>
        <dbReference type="ARBA" id="ARBA00022679"/>
    </source>
</evidence>
<dbReference type="Pfam" id="PF00512">
    <property type="entry name" value="HisKA"/>
    <property type="match status" value="1"/>
</dbReference>
<dbReference type="SUPFAM" id="SSF55785">
    <property type="entry name" value="PYP-like sensor domain (PAS domain)"/>
    <property type="match status" value="1"/>
</dbReference>
<keyword evidence="10 16" id="KW-0067">ATP-binding</keyword>
<evidence type="ECO:0000256" key="1">
    <source>
        <dbReference type="ARBA" id="ARBA00000085"/>
    </source>
</evidence>
<dbReference type="Gene3D" id="1.10.287.130">
    <property type="match status" value="1"/>
</dbReference>
<dbReference type="InterPro" id="IPR035965">
    <property type="entry name" value="PAS-like_dom_sf"/>
</dbReference>
<dbReference type="Pfam" id="PF02518">
    <property type="entry name" value="HATPase_c"/>
    <property type="match status" value="1"/>
</dbReference>
<comment type="subcellular location">
    <subcellularLocation>
        <location evidence="2">Cell membrane</location>
        <topology evidence="2">Multi-pass membrane protein</topology>
    </subcellularLocation>
</comment>
<evidence type="ECO:0000259" key="15">
    <source>
        <dbReference type="PROSITE" id="PS50109"/>
    </source>
</evidence>
<evidence type="ECO:0000256" key="2">
    <source>
        <dbReference type="ARBA" id="ARBA00004651"/>
    </source>
</evidence>
<accession>A0ABW4LRE7</accession>
<dbReference type="Pfam" id="PF13188">
    <property type="entry name" value="PAS_8"/>
    <property type="match status" value="1"/>
</dbReference>
<evidence type="ECO:0000313" key="16">
    <source>
        <dbReference type="EMBL" id="MFD1737436.1"/>
    </source>
</evidence>